<comment type="similarity">
    <text evidence="2">Belongs to the YPP1 family.</text>
</comment>
<sequence>MTLAKLDAALREADRARCRHELWRIPELARKCHKHDSDKARGEAYHTILNCECQLAALVDRVEPDAISEQVDALCLSPHEPARQKVPQGYPTSRESLALNNARPPTPVPTGPGLAQGNARSTVLSAGSQLCLADNGPTTAKAYIELSTRISATDPTFVLPKPRLAPAHHATLVDVQQKLANVKTQAKTSDDLYPQFKVVLAMSYFYEGQDSKCATLLSSLPDQFRSTLAPEYARILTLQRWVVLGMCLEATDKFLALDLYQKAVDFYKTIQNPHLIPEFLQWFHAALYRGSLMSLCNPVKDQALALCRYYVHLAKEWPTTFEPHCRLVFLTQFIRALSQAYRQGQYLPEQPPQSRRASLESALPEPIVYYPTTFKSELTTLYELYEQMVPVVYHFPQAHETYFPIITMVDQAVSDWELMNAQSRPEVLVLVQMLYRFSHYTYNSLHILRHLVHTLIIYGDYHEAELALRSYREQCEHYLKQVQVHDTAVAASPPLHASQSPTLSPMTDEQSPAVPERRSSLLRSRQSVASGAPVDPNASRHIARVEPESVPDMVRTLVVGARLLVRNLAKYREAEDVLDYCISLSSMYPDVPTTLLAQVHHYQGYGFSQICLQAKDPDKRAKYQELAFQAYQRSLVLDSRNAETLYHFGLHHAISRNVEQAMTMVKDAIELRPAHLSSWNLLVLLVSSQKDYQQALQLCEIGCQESEWCDIDARVQLVVFSHTSSGPIAPPDLAPAAGLDDGEAYLDLKITQCLLYELLYGPQSALQLHSILFTLFSKIYGSSVGPASTPLVSMAWDAHPLAGFLASPGSPSNGPTYQSSTRDILSTSNLSLARVSHHRRAKAFLNRSTHTMHLATAEGKTLAKLARDKVRGIRRGSIGTTGTAHDSPRFSTLRASPKINFQSSVSVNTYPAHQRTLSTSWLPGGGQSSTAAPANHSATVLPTTGHHRTVATTAATPSSAKPAKVPEHEDVKELYKSTLQRQRARQVLADLWLMSAAAFRRLGRHKDAQAAIVEAESVYPEYPAVWCQHGLLISVMGANDTTLPTTMTTAAATATAQTAAWLSEQSDLMVSQENLIAGIRHFLTGLALGPDDVPTRVHLARAYLRIGKEAIATGLLQELTRGCGWDVAEAWALLAQIMLQREKDALASDYLVFASQLESTKPIRPFQWLSW</sequence>
<dbReference type="AlphaFoldDB" id="A0A9W8ED43"/>
<keyword evidence="3" id="KW-0802">TPR repeat</keyword>
<feature type="compositionally biased region" description="Polar residues" evidence="4">
    <location>
        <begin position="497"/>
        <end position="510"/>
    </location>
</feature>
<dbReference type="OrthoDB" id="29013at2759"/>
<evidence type="ECO:0000256" key="2">
    <source>
        <dbReference type="ARBA" id="ARBA00038251"/>
    </source>
</evidence>
<evidence type="ECO:0000313" key="5">
    <source>
        <dbReference type="EMBL" id="KAJ1979192.1"/>
    </source>
</evidence>
<dbReference type="InterPro" id="IPR011990">
    <property type="entry name" value="TPR-like_helical_dom_sf"/>
</dbReference>
<feature type="region of interest" description="Disordered" evidence="4">
    <location>
        <begin position="493"/>
        <end position="539"/>
    </location>
</feature>
<evidence type="ECO:0000256" key="1">
    <source>
        <dbReference type="ARBA" id="ARBA00002550"/>
    </source>
</evidence>
<comment type="function">
    <text evidence="1">Involved in endocytosis.</text>
</comment>
<keyword evidence="6" id="KW-1185">Reference proteome</keyword>
<reference evidence="5" key="1">
    <citation type="submission" date="2022-07" db="EMBL/GenBank/DDBJ databases">
        <title>Phylogenomic reconstructions and comparative analyses of Kickxellomycotina fungi.</title>
        <authorList>
            <person name="Reynolds N.K."/>
            <person name="Stajich J.E."/>
            <person name="Barry K."/>
            <person name="Grigoriev I.V."/>
            <person name="Crous P."/>
            <person name="Smith M.E."/>
        </authorList>
    </citation>
    <scope>NUCLEOTIDE SEQUENCE</scope>
    <source>
        <strain evidence="5">RSA 567</strain>
    </source>
</reference>
<comment type="caution">
    <text evidence="5">The sequence shown here is derived from an EMBL/GenBank/DDBJ whole genome shotgun (WGS) entry which is preliminary data.</text>
</comment>
<dbReference type="Proteomes" id="UP001151582">
    <property type="component" value="Unassembled WGS sequence"/>
</dbReference>
<feature type="repeat" description="TPR" evidence="3">
    <location>
        <begin position="642"/>
        <end position="675"/>
    </location>
</feature>
<dbReference type="SUPFAM" id="SSF48452">
    <property type="entry name" value="TPR-like"/>
    <property type="match status" value="2"/>
</dbReference>
<dbReference type="Gene3D" id="1.25.40.10">
    <property type="entry name" value="Tetratricopeptide repeat domain"/>
    <property type="match status" value="2"/>
</dbReference>
<accession>A0A9W8ED43</accession>
<organism evidence="5 6">
    <name type="scientific">Dimargaris verticillata</name>
    <dbReference type="NCBI Taxonomy" id="2761393"/>
    <lineage>
        <taxon>Eukaryota</taxon>
        <taxon>Fungi</taxon>
        <taxon>Fungi incertae sedis</taxon>
        <taxon>Zoopagomycota</taxon>
        <taxon>Kickxellomycotina</taxon>
        <taxon>Dimargaritomycetes</taxon>
        <taxon>Dimargaritales</taxon>
        <taxon>Dimargaritaceae</taxon>
        <taxon>Dimargaris</taxon>
    </lineage>
</organism>
<dbReference type="EMBL" id="JANBQB010000232">
    <property type="protein sequence ID" value="KAJ1979192.1"/>
    <property type="molecule type" value="Genomic_DNA"/>
</dbReference>
<dbReference type="PANTHER" id="PTHR23083:SF464">
    <property type="entry name" value="TETRATRICOPEPTIDE REPEAT DOMAIN 7, ISOFORM A"/>
    <property type="match status" value="1"/>
</dbReference>
<feature type="compositionally biased region" description="Polar residues" evidence="4">
    <location>
        <begin position="928"/>
        <end position="940"/>
    </location>
</feature>
<dbReference type="PANTHER" id="PTHR23083">
    <property type="entry name" value="TETRATRICOPEPTIDE REPEAT PROTEIN, TPR"/>
    <property type="match status" value="1"/>
</dbReference>
<evidence type="ECO:0000256" key="3">
    <source>
        <dbReference type="PROSITE-ProRule" id="PRU00339"/>
    </source>
</evidence>
<dbReference type="InterPro" id="IPR051722">
    <property type="entry name" value="Endocytosis_PI4K-reg_protein"/>
</dbReference>
<dbReference type="InterPro" id="IPR019734">
    <property type="entry name" value="TPR_rpt"/>
</dbReference>
<protein>
    <submittedName>
        <fullName evidence="5">Uncharacterized protein</fullName>
    </submittedName>
</protein>
<evidence type="ECO:0000256" key="4">
    <source>
        <dbReference type="SAM" id="MobiDB-lite"/>
    </source>
</evidence>
<name>A0A9W8ED43_9FUNG</name>
<dbReference type="PROSITE" id="PS50005">
    <property type="entry name" value="TPR"/>
    <property type="match status" value="1"/>
</dbReference>
<proteinExistence type="inferred from homology"/>
<gene>
    <name evidence="5" type="ORF">H4R34_002926</name>
</gene>
<feature type="region of interest" description="Disordered" evidence="4">
    <location>
        <begin position="918"/>
        <end position="940"/>
    </location>
</feature>
<evidence type="ECO:0000313" key="6">
    <source>
        <dbReference type="Proteomes" id="UP001151582"/>
    </source>
</evidence>